<organism evidence="1 2">
    <name type="scientific">Vibrio plantisponsor</name>
    <dbReference type="NCBI Taxonomy" id="664643"/>
    <lineage>
        <taxon>Bacteria</taxon>
        <taxon>Pseudomonadati</taxon>
        <taxon>Pseudomonadota</taxon>
        <taxon>Gammaproteobacteria</taxon>
        <taxon>Vibrionales</taxon>
        <taxon>Vibrionaceae</taxon>
        <taxon>Vibrio</taxon>
    </lineage>
</organism>
<evidence type="ECO:0000313" key="1">
    <source>
        <dbReference type="EMBL" id="MDW6016783.1"/>
    </source>
</evidence>
<dbReference type="Pfam" id="PF06995">
    <property type="entry name" value="Phage_P2_GpU"/>
    <property type="match status" value="1"/>
</dbReference>
<evidence type="ECO:0000313" key="2">
    <source>
        <dbReference type="Proteomes" id="UP001272325"/>
    </source>
</evidence>
<dbReference type="RefSeq" id="WP_171137434.1">
    <property type="nucleotide sequence ID" value="NZ_AP024893.1"/>
</dbReference>
<protein>
    <submittedName>
        <fullName evidence="1">Phage tail protein</fullName>
    </submittedName>
</protein>
<dbReference type="EMBL" id="JAWRCN010000001">
    <property type="protein sequence ID" value="MDW6016783.1"/>
    <property type="molecule type" value="Genomic_DNA"/>
</dbReference>
<dbReference type="Proteomes" id="UP001272325">
    <property type="component" value="Unassembled WGS sequence"/>
</dbReference>
<gene>
    <name evidence="1" type="ORF">SBW85_03240</name>
</gene>
<keyword evidence="2" id="KW-1185">Reference proteome</keyword>
<accession>A0ABU4IDY7</accession>
<proteinExistence type="predicted"/>
<dbReference type="InterPro" id="IPR009734">
    <property type="entry name" value="Myoviridae_GpU"/>
</dbReference>
<reference evidence="1 2" key="1">
    <citation type="submission" date="2023-11" db="EMBL/GenBank/DDBJ databases">
        <title>Plant-associative lifestyle of Vibrio porteresiae and its evolutionary dynamics.</title>
        <authorList>
            <person name="Rameshkumar N."/>
            <person name="Kirti K."/>
        </authorList>
    </citation>
    <scope>NUCLEOTIDE SEQUENCE [LARGE SCALE GENOMIC DNA]</scope>
    <source>
        <strain evidence="1 2">MSSRF60</strain>
    </source>
</reference>
<name>A0ABU4IDY7_9VIBR</name>
<comment type="caution">
    <text evidence="1">The sequence shown here is derived from an EMBL/GenBank/DDBJ whole genome shotgun (WGS) entry which is preliminary data.</text>
</comment>
<sequence length="121" mass="13514">MYHLVIGEFVFAVGDKTPISKMDRVTQGAYSEVAVINGSKSEFVGQPFETIDLTMDWTKYSAAQKVDDLRALIPEPQQVSDGQGYNLGKWTVKQIKEGKSSLIHDGRAMVTQVSMQLVEFR</sequence>